<dbReference type="PANTHER" id="PTHR45939">
    <property type="entry name" value="PEROXISOMAL MEMBRANE PROTEIN PMP34-RELATED"/>
    <property type="match status" value="1"/>
</dbReference>
<feature type="repeat" description="Solcar" evidence="9">
    <location>
        <begin position="166"/>
        <end position="264"/>
    </location>
</feature>
<comment type="subcellular location">
    <subcellularLocation>
        <location evidence="1">Membrane</location>
        <topology evidence="1">Multi-pass membrane protein</topology>
    </subcellularLocation>
</comment>
<dbReference type="Gene3D" id="1.50.40.10">
    <property type="entry name" value="Mitochondrial carrier domain"/>
    <property type="match status" value="1"/>
</dbReference>
<feature type="repeat" description="Solcar" evidence="9">
    <location>
        <begin position="277"/>
        <end position="396"/>
    </location>
</feature>
<keyword evidence="6" id="KW-0999">Mitochondrion inner membrane</keyword>
<evidence type="ECO:0000256" key="4">
    <source>
        <dbReference type="ARBA" id="ARBA00022692"/>
    </source>
</evidence>
<sequence length="467" mass="50034">MSKDITYNSQLVSYLSALHHFHTAETGSEDAFALYHLIQESDDALKSKSGAGPALPALGHALAGAMATASSKVLLYPLDLVTTRLQVQRQMRSKGEAPSAAHDADAEYASVFDAAKKIYTNEGGLKALYTGCGPDVGKGIADSFLFFLAYTFLRQHQLSKDGTKNLSVLKELSVGVVAGAFSKLLTTPIQNIVTRQQTAAMVAARDPTSTTTPGESDNLSMKDIAFQIRSERGIQGFWAGYSASVILTLNPAITFAIDNVLKTLLPKSRRDHPPPQLTFLIAALSKAIASTITYPVTLAKSRAQAASNNKSSSTTEKSSTSQQQPGPANPPNNQPNPYLHKLLSLLSAQYAILVSLRRIYNSEGLSGLYSGLDGEVLKGFLSHGLTMMVKDKVHVGVIQSYYALLKLTKKWPPEEPVKRAQEGVEAAVEGAREGLEGVGGKVGEVRERFEEGVGTLVKEGRKVVGGE</sequence>
<dbReference type="AlphaFoldDB" id="A0A4U0TQF3"/>
<dbReference type="InterPro" id="IPR023395">
    <property type="entry name" value="MCP_dom_sf"/>
</dbReference>
<evidence type="ECO:0000313" key="12">
    <source>
        <dbReference type="EMBL" id="TKA24343.1"/>
    </source>
</evidence>
<evidence type="ECO:0008006" key="14">
    <source>
        <dbReference type="Google" id="ProtNLM"/>
    </source>
</evidence>
<evidence type="ECO:0000256" key="9">
    <source>
        <dbReference type="PROSITE-ProRule" id="PRU00282"/>
    </source>
</evidence>
<accession>A0A4U0TQF3</accession>
<gene>
    <name evidence="12" type="ORF">B0A50_06813</name>
</gene>
<keyword evidence="4 9" id="KW-0812">Transmembrane</keyword>
<evidence type="ECO:0000313" key="13">
    <source>
        <dbReference type="Proteomes" id="UP000308549"/>
    </source>
</evidence>
<dbReference type="EMBL" id="NAJL01000045">
    <property type="protein sequence ID" value="TKA24343.1"/>
    <property type="molecule type" value="Genomic_DNA"/>
</dbReference>
<dbReference type="SUPFAM" id="SSF103506">
    <property type="entry name" value="Mitochondrial carrier"/>
    <property type="match status" value="1"/>
</dbReference>
<dbReference type="PROSITE" id="PS50920">
    <property type="entry name" value="SOLCAR"/>
    <property type="match status" value="3"/>
</dbReference>
<evidence type="ECO:0000256" key="6">
    <source>
        <dbReference type="ARBA" id="ARBA00022792"/>
    </source>
</evidence>
<reference evidence="12 13" key="1">
    <citation type="submission" date="2017-03" db="EMBL/GenBank/DDBJ databases">
        <title>Genomes of endolithic fungi from Antarctica.</title>
        <authorList>
            <person name="Coleine C."/>
            <person name="Masonjones S."/>
            <person name="Stajich J.E."/>
        </authorList>
    </citation>
    <scope>NUCLEOTIDE SEQUENCE [LARGE SCALE GENOMIC DNA]</scope>
    <source>
        <strain evidence="12 13">CCFEE 6315</strain>
    </source>
</reference>
<feature type="compositionally biased region" description="Low complexity" evidence="11">
    <location>
        <begin position="305"/>
        <end position="326"/>
    </location>
</feature>
<keyword evidence="13" id="KW-1185">Reference proteome</keyword>
<dbReference type="Pfam" id="PF00153">
    <property type="entry name" value="Mito_carr"/>
    <property type="match status" value="3"/>
</dbReference>
<name>A0A4U0TQF3_9PEZI</name>
<dbReference type="GO" id="GO:0016020">
    <property type="term" value="C:membrane"/>
    <property type="evidence" value="ECO:0007669"/>
    <property type="project" value="UniProtKB-SubCell"/>
</dbReference>
<dbReference type="Proteomes" id="UP000308549">
    <property type="component" value="Unassembled WGS sequence"/>
</dbReference>
<dbReference type="InterPro" id="IPR052217">
    <property type="entry name" value="Mito/Peroxisomal_Carrier"/>
</dbReference>
<feature type="repeat" description="Solcar" evidence="9">
    <location>
        <begin position="55"/>
        <end position="156"/>
    </location>
</feature>
<protein>
    <recommendedName>
        <fullName evidence="14">Mitochondrial carrier</fullName>
    </recommendedName>
</protein>
<organism evidence="12 13">
    <name type="scientific">Salinomyces thailandicus</name>
    <dbReference type="NCBI Taxonomy" id="706561"/>
    <lineage>
        <taxon>Eukaryota</taxon>
        <taxon>Fungi</taxon>
        <taxon>Dikarya</taxon>
        <taxon>Ascomycota</taxon>
        <taxon>Pezizomycotina</taxon>
        <taxon>Dothideomycetes</taxon>
        <taxon>Dothideomycetidae</taxon>
        <taxon>Mycosphaerellales</taxon>
        <taxon>Teratosphaeriaceae</taxon>
        <taxon>Salinomyces</taxon>
    </lineage>
</organism>
<dbReference type="OrthoDB" id="18574at2759"/>
<comment type="caution">
    <text evidence="12">The sequence shown here is derived from an EMBL/GenBank/DDBJ whole genome shotgun (WGS) entry which is preliminary data.</text>
</comment>
<proteinExistence type="inferred from homology"/>
<keyword evidence="6" id="KW-0496">Mitochondrion</keyword>
<keyword evidence="5" id="KW-0677">Repeat</keyword>
<evidence type="ECO:0000256" key="3">
    <source>
        <dbReference type="ARBA" id="ARBA00022448"/>
    </source>
</evidence>
<evidence type="ECO:0000256" key="5">
    <source>
        <dbReference type="ARBA" id="ARBA00022737"/>
    </source>
</evidence>
<dbReference type="InterPro" id="IPR018108">
    <property type="entry name" value="MCP_transmembrane"/>
</dbReference>
<evidence type="ECO:0000256" key="10">
    <source>
        <dbReference type="RuleBase" id="RU000488"/>
    </source>
</evidence>
<evidence type="ECO:0000256" key="8">
    <source>
        <dbReference type="ARBA" id="ARBA00023136"/>
    </source>
</evidence>
<dbReference type="GO" id="GO:0015217">
    <property type="term" value="F:ADP transmembrane transporter activity"/>
    <property type="evidence" value="ECO:0007669"/>
    <property type="project" value="TreeGrafter"/>
</dbReference>
<evidence type="ECO:0000256" key="1">
    <source>
        <dbReference type="ARBA" id="ARBA00004141"/>
    </source>
</evidence>
<keyword evidence="3 10" id="KW-0813">Transport</keyword>
<dbReference type="PANTHER" id="PTHR45939:SF2">
    <property type="entry name" value="CARRIER PROTEIN, PUTATIVE (AFU_ORTHOLOGUE AFUA_2G13870)-RELATED"/>
    <property type="match status" value="1"/>
</dbReference>
<keyword evidence="7" id="KW-1133">Transmembrane helix</keyword>
<feature type="region of interest" description="Disordered" evidence="11">
    <location>
        <begin position="305"/>
        <end position="337"/>
    </location>
</feature>
<keyword evidence="8 9" id="KW-0472">Membrane</keyword>
<comment type="similarity">
    <text evidence="2 10">Belongs to the mitochondrial carrier (TC 2.A.29) family.</text>
</comment>
<evidence type="ECO:0000256" key="7">
    <source>
        <dbReference type="ARBA" id="ARBA00022989"/>
    </source>
</evidence>
<evidence type="ECO:0000256" key="11">
    <source>
        <dbReference type="SAM" id="MobiDB-lite"/>
    </source>
</evidence>
<evidence type="ECO:0000256" key="2">
    <source>
        <dbReference type="ARBA" id="ARBA00006375"/>
    </source>
</evidence>